<dbReference type="InterPro" id="IPR007712">
    <property type="entry name" value="RelE/ParE_toxin"/>
</dbReference>
<reference evidence="2 3" key="1">
    <citation type="submission" date="2024-07" db="EMBL/GenBank/DDBJ databases">
        <authorList>
            <person name="Dulla G.F.J."/>
            <person name="Delorm J.G."/>
        </authorList>
    </citation>
    <scope>NUCLEOTIDE SEQUENCE [LARGE SCALE GENOMIC DNA]</scope>
    <source>
        <strain evidence="2 3">JGD 233</strain>
    </source>
</reference>
<evidence type="ECO:0000313" key="3">
    <source>
        <dbReference type="Proteomes" id="UP001554567"/>
    </source>
</evidence>
<dbReference type="Pfam" id="PF05016">
    <property type="entry name" value="ParE_toxin"/>
    <property type="match status" value="1"/>
</dbReference>
<keyword evidence="1" id="KW-1277">Toxin-antitoxin system</keyword>
<sequence>MRYQVVYLEQAELQLIDLLDYISIESRSLTTAESYVNAVKAYCDGFEAFPHRGDRRDDIFPGLRITNYRHRTIIAFYVDDTNMAVVIAGIYHGGQDYESALRF</sequence>
<dbReference type="InterPro" id="IPR035093">
    <property type="entry name" value="RelE/ParE_toxin_dom_sf"/>
</dbReference>
<accession>A0ABV3N810</accession>
<dbReference type="RefSeq" id="WP_367168785.1">
    <property type="nucleotide sequence ID" value="NZ_JBFKZN010000024.1"/>
</dbReference>
<proteinExistence type="predicted"/>
<dbReference type="Proteomes" id="UP001554567">
    <property type="component" value="Unassembled WGS sequence"/>
</dbReference>
<organism evidence="2 3">
    <name type="scientific">Erwinia papayae</name>
    <dbReference type="NCBI Taxonomy" id="206499"/>
    <lineage>
        <taxon>Bacteria</taxon>
        <taxon>Pseudomonadati</taxon>
        <taxon>Pseudomonadota</taxon>
        <taxon>Gammaproteobacteria</taxon>
        <taxon>Enterobacterales</taxon>
        <taxon>Erwiniaceae</taxon>
        <taxon>Erwinia</taxon>
    </lineage>
</organism>
<evidence type="ECO:0000313" key="2">
    <source>
        <dbReference type="EMBL" id="MEW5291967.1"/>
    </source>
</evidence>
<comment type="caution">
    <text evidence="2">The sequence shown here is derived from an EMBL/GenBank/DDBJ whole genome shotgun (WGS) entry which is preliminary data.</text>
</comment>
<dbReference type="Gene3D" id="3.30.2310.20">
    <property type="entry name" value="RelE-like"/>
    <property type="match status" value="1"/>
</dbReference>
<gene>
    <name evidence="2" type="ORF">ABW286_22780</name>
</gene>
<evidence type="ECO:0000256" key="1">
    <source>
        <dbReference type="ARBA" id="ARBA00022649"/>
    </source>
</evidence>
<dbReference type="EMBL" id="JBFKZN010000024">
    <property type="protein sequence ID" value="MEW5291967.1"/>
    <property type="molecule type" value="Genomic_DNA"/>
</dbReference>
<name>A0ABV3N810_9GAMM</name>
<keyword evidence="3" id="KW-1185">Reference proteome</keyword>
<protein>
    <submittedName>
        <fullName evidence="2">Type II toxin-antitoxin system RelE/ParE family toxin</fullName>
    </submittedName>
</protein>